<dbReference type="RefSeq" id="WP_024953159.1">
    <property type="nucleotide sequence ID" value="NZ_CAWOWR010000127.1"/>
</dbReference>
<dbReference type="Pfam" id="PF02634">
    <property type="entry name" value="FdhD-NarQ"/>
    <property type="match status" value="1"/>
</dbReference>
<name>A0A558HKS7_9GAMM</name>
<accession>A0A558HKS7</accession>
<dbReference type="EMBL" id="VNFH01000007">
    <property type="protein sequence ID" value="TVU69740.1"/>
    <property type="molecule type" value="Genomic_DNA"/>
</dbReference>
<dbReference type="AlphaFoldDB" id="A0A558HKS7"/>
<evidence type="ECO:0000313" key="2">
    <source>
        <dbReference type="EMBL" id="TVU69740.1"/>
    </source>
</evidence>
<keyword evidence="3" id="KW-1185">Reference proteome</keyword>
<dbReference type="GO" id="GO:0016783">
    <property type="term" value="F:sulfurtransferase activity"/>
    <property type="evidence" value="ECO:0007669"/>
    <property type="project" value="InterPro"/>
</dbReference>
<dbReference type="Gene3D" id="3.10.20.10">
    <property type="match status" value="1"/>
</dbReference>
<feature type="region of interest" description="Disordered" evidence="1">
    <location>
        <begin position="304"/>
        <end position="324"/>
    </location>
</feature>
<evidence type="ECO:0000256" key="1">
    <source>
        <dbReference type="SAM" id="MobiDB-lite"/>
    </source>
</evidence>
<dbReference type="PIRSF" id="PIRSF015626">
    <property type="entry name" value="FdhD"/>
    <property type="match status" value="1"/>
</dbReference>
<organism evidence="2 3">
    <name type="scientific">Cobetia crustatorum</name>
    <dbReference type="NCBI Taxonomy" id="553385"/>
    <lineage>
        <taxon>Bacteria</taxon>
        <taxon>Pseudomonadati</taxon>
        <taxon>Pseudomonadota</taxon>
        <taxon>Gammaproteobacteria</taxon>
        <taxon>Oceanospirillales</taxon>
        <taxon>Halomonadaceae</taxon>
        <taxon>Cobetia</taxon>
    </lineage>
</organism>
<reference evidence="2 3" key="1">
    <citation type="submission" date="2019-07" db="EMBL/GenBank/DDBJ databases">
        <title>Diversity of Bacteria from Kongsfjorden, Arctic.</title>
        <authorList>
            <person name="Yu Y."/>
        </authorList>
    </citation>
    <scope>NUCLEOTIDE SEQUENCE [LARGE SCALE GENOMIC DNA]</scope>
    <source>
        <strain evidence="2 3">SM1923</strain>
    </source>
</reference>
<comment type="caution">
    <text evidence="2">The sequence shown here is derived from an EMBL/GenBank/DDBJ whole genome shotgun (WGS) entry which is preliminary data.</text>
</comment>
<dbReference type="PANTHER" id="PTHR30592">
    <property type="entry name" value="FORMATE DEHYDROGENASE"/>
    <property type="match status" value="1"/>
</dbReference>
<dbReference type="Gene3D" id="3.40.140.10">
    <property type="entry name" value="Cytidine Deaminase, domain 2"/>
    <property type="match status" value="1"/>
</dbReference>
<sequence>MNTSVQPAISHAKLPTTLDIEVMDERGQRYQQSIAAERSLTIYLNRREIVTLMTLGAEPEALVAGYLRNQGLLGELEDLEALQVDWEVESASVVTRHLPDDIEQRLGKRTVTTGCGQGTVFGNLLERQSLSALDSRPFSQALLYRLLDALTAHNATYRKAGAVHGCALCRDDEVLAFIEDVGRHNAVDTLAGLSWLSPLRGALTETSRSVDSFGSIDGSGSVDYTGANIFYTTGRLTSEMVLKVAQAGISVLVSRSGVTQKGVELAERFGVLLIARAKGKHFQAIDSVGRLVLDAIPAPRAADVMKDSGKGANSYATKEQRGKP</sequence>
<proteinExistence type="predicted"/>
<gene>
    <name evidence="2" type="ORF">FQP86_11625</name>
</gene>
<dbReference type="Proteomes" id="UP000319941">
    <property type="component" value="Unassembled WGS sequence"/>
</dbReference>
<dbReference type="OrthoDB" id="3197277at2"/>
<dbReference type="InterPro" id="IPR003786">
    <property type="entry name" value="FdhD"/>
</dbReference>
<dbReference type="STRING" id="553385.GCA_000591415_03404"/>
<dbReference type="SUPFAM" id="SSF53927">
    <property type="entry name" value="Cytidine deaminase-like"/>
    <property type="match status" value="2"/>
</dbReference>
<evidence type="ECO:0000313" key="3">
    <source>
        <dbReference type="Proteomes" id="UP000319941"/>
    </source>
</evidence>
<dbReference type="InterPro" id="IPR016193">
    <property type="entry name" value="Cytidine_deaminase-like"/>
</dbReference>
<dbReference type="PANTHER" id="PTHR30592:SF4">
    <property type="entry name" value="SULFUR CARRIER PROTEIN FDHD"/>
    <property type="match status" value="1"/>
</dbReference>
<keyword evidence="2" id="KW-0808">Transferase</keyword>
<protein>
    <submittedName>
        <fullName evidence="2">Formate dehydrogenase accessory sulfurtransferase FdhD</fullName>
    </submittedName>
</protein>